<proteinExistence type="predicted"/>
<feature type="domain" description="SGNH hydrolase-type esterase" evidence="1">
    <location>
        <begin position="9"/>
        <end position="211"/>
    </location>
</feature>
<accession>A0ABQ1FG21</accession>
<sequence>MTEPIRIILLGDSITEDGTYITYMDAYCQQFRRENTYTFINRGLSSETASGLSEDDHPFPRPCVHDRLASVLQETKPDWVIIGYGMNDGIYAPFSTERFEAYQEGMMKAIRLIHRCGAKAIVMTPPPFDPLCVEAGTLLPEGELAYSYKTPYQHYNDVLRIYADWILSLGSVVERVVNIYDPLFHHRQVEREKCADYRSGDGIHPNSDGHWVIATTLLSHLFYLSNEEVPEFVKQPGSAPLT</sequence>
<dbReference type="PANTHER" id="PTHR30383">
    <property type="entry name" value="THIOESTERASE 1/PROTEASE 1/LYSOPHOSPHOLIPASE L1"/>
    <property type="match status" value="1"/>
</dbReference>
<evidence type="ECO:0000313" key="2">
    <source>
        <dbReference type="EMBL" id="GGA10252.1"/>
    </source>
</evidence>
<dbReference type="EMBL" id="BMHE01000060">
    <property type="protein sequence ID" value="GGA10252.1"/>
    <property type="molecule type" value="Genomic_DNA"/>
</dbReference>
<dbReference type="Gene3D" id="3.40.50.1110">
    <property type="entry name" value="SGNH hydrolase"/>
    <property type="match status" value="1"/>
</dbReference>
<name>A0ABQ1FG21_9BACL</name>
<dbReference type="Proteomes" id="UP000615455">
    <property type="component" value="Unassembled WGS sequence"/>
</dbReference>
<dbReference type="InterPro" id="IPR013830">
    <property type="entry name" value="SGNH_hydro"/>
</dbReference>
<dbReference type="Pfam" id="PF13472">
    <property type="entry name" value="Lipase_GDSL_2"/>
    <property type="match status" value="1"/>
</dbReference>
<dbReference type="InterPro" id="IPR036514">
    <property type="entry name" value="SGNH_hydro_sf"/>
</dbReference>
<protein>
    <recommendedName>
        <fullName evidence="1">SGNH hydrolase-type esterase domain-containing protein</fullName>
    </recommendedName>
</protein>
<gene>
    <name evidence="2" type="ORF">GCM10008018_64610</name>
</gene>
<dbReference type="InterPro" id="IPR051532">
    <property type="entry name" value="Ester_Hydrolysis_Enzymes"/>
</dbReference>
<dbReference type="CDD" id="cd01834">
    <property type="entry name" value="SGNH_hydrolase_like_2"/>
    <property type="match status" value="1"/>
</dbReference>
<evidence type="ECO:0000259" key="1">
    <source>
        <dbReference type="Pfam" id="PF13472"/>
    </source>
</evidence>
<dbReference type="RefSeq" id="WP_189019654.1">
    <property type="nucleotide sequence ID" value="NZ_BMHE01000060.1"/>
</dbReference>
<reference evidence="3" key="1">
    <citation type="journal article" date="2019" name="Int. J. Syst. Evol. Microbiol.">
        <title>The Global Catalogue of Microorganisms (GCM) 10K type strain sequencing project: providing services to taxonomists for standard genome sequencing and annotation.</title>
        <authorList>
            <consortium name="The Broad Institute Genomics Platform"/>
            <consortium name="The Broad Institute Genome Sequencing Center for Infectious Disease"/>
            <person name="Wu L."/>
            <person name="Ma J."/>
        </authorList>
    </citation>
    <scope>NUCLEOTIDE SEQUENCE [LARGE SCALE GENOMIC DNA]</scope>
    <source>
        <strain evidence="3">CGMCC 1.15043</strain>
    </source>
</reference>
<keyword evidence="3" id="KW-1185">Reference proteome</keyword>
<comment type="caution">
    <text evidence="2">The sequence shown here is derived from an EMBL/GenBank/DDBJ whole genome shotgun (WGS) entry which is preliminary data.</text>
</comment>
<dbReference type="SUPFAM" id="SSF52266">
    <property type="entry name" value="SGNH hydrolase"/>
    <property type="match status" value="1"/>
</dbReference>
<organism evidence="2 3">
    <name type="scientific">Paenibacillus marchantiophytorum</name>
    <dbReference type="NCBI Taxonomy" id="1619310"/>
    <lineage>
        <taxon>Bacteria</taxon>
        <taxon>Bacillati</taxon>
        <taxon>Bacillota</taxon>
        <taxon>Bacilli</taxon>
        <taxon>Bacillales</taxon>
        <taxon>Paenibacillaceae</taxon>
        <taxon>Paenibacillus</taxon>
    </lineage>
</organism>
<evidence type="ECO:0000313" key="3">
    <source>
        <dbReference type="Proteomes" id="UP000615455"/>
    </source>
</evidence>
<dbReference type="PANTHER" id="PTHR30383:SF5">
    <property type="entry name" value="SGNH HYDROLASE-TYPE ESTERASE DOMAIN-CONTAINING PROTEIN"/>
    <property type="match status" value="1"/>
</dbReference>